<dbReference type="GO" id="GO:0032259">
    <property type="term" value="P:methylation"/>
    <property type="evidence" value="ECO:0007669"/>
    <property type="project" value="UniProtKB-KW"/>
</dbReference>
<dbReference type="Gene3D" id="3.40.50.150">
    <property type="entry name" value="Vaccinia Virus protein VP39"/>
    <property type="match status" value="1"/>
</dbReference>
<evidence type="ECO:0000259" key="2">
    <source>
        <dbReference type="Pfam" id="PF13649"/>
    </source>
</evidence>
<dbReference type="GO" id="GO:0008168">
    <property type="term" value="F:methyltransferase activity"/>
    <property type="evidence" value="ECO:0007669"/>
    <property type="project" value="UniProtKB-KW"/>
</dbReference>
<dbReference type="SUPFAM" id="SSF53335">
    <property type="entry name" value="S-adenosyl-L-methionine-dependent methyltransferases"/>
    <property type="match status" value="1"/>
</dbReference>
<dbReference type="PANTHER" id="PTHR43861:SF3">
    <property type="entry name" value="PUTATIVE (AFU_ORTHOLOGUE AFUA_2G14390)-RELATED"/>
    <property type="match status" value="1"/>
</dbReference>
<keyword evidence="1 3" id="KW-0808">Transferase</keyword>
<proteinExistence type="predicted"/>
<dbReference type="EMBL" id="JAZBJZ010000070">
    <property type="protein sequence ID" value="MEE3718282.1"/>
    <property type="molecule type" value="Genomic_DNA"/>
</dbReference>
<comment type="caution">
    <text evidence="3">The sequence shown here is derived from an EMBL/GenBank/DDBJ whole genome shotgun (WGS) entry which is preliminary data.</text>
</comment>
<dbReference type="CDD" id="cd02440">
    <property type="entry name" value="AdoMet_MTases"/>
    <property type="match status" value="1"/>
</dbReference>
<dbReference type="InterPro" id="IPR029063">
    <property type="entry name" value="SAM-dependent_MTases_sf"/>
</dbReference>
<dbReference type="EC" id="2.1.1.-" evidence="3"/>
<keyword evidence="3" id="KW-0489">Methyltransferase</keyword>
<evidence type="ECO:0000313" key="3">
    <source>
        <dbReference type="EMBL" id="MEE3718282.1"/>
    </source>
</evidence>
<gene>
    <name evidence="3" type="ORF">V2H45_16200</name>
</gene>
<protein>
    <submittedName>
        <fullName evidence="3">Class I SAM-dependent methyltransferase</fullName>
        <ecNumber evidence="3">2.1.1.-</ecNumber>
    </submittedName>
</protein>
<feature type="domain" description="Methyltransferase" evidence="2">
    <location>
        <begin position="53"/>
        <end position="145"/>
    </location>
</feature>
<dbReference type="Proteomes" id="UP001333818">
    <property type="component" value="Unassembled WGS sequence"/>
</dbReference>
<dbReference type="PANTHER" id="PTHR43861">
    <property type="entry name" value="TRANS-ACONITATE 2-METHYLTRANSFERASE-RELATED"/>
    <property type="match status" value="1"/>
</dbReference>
<sequence length="212" mass="24568">MKPMLNFPETSRFSRDWSAYYQAIAGRPPRETLRKALALFDEEMSPQMPRLAVDLGCGDGRDTVELVRREWQVLAIDGNEEAIAKLRDRNDFNPLLLESMVMQFESLALPRSVDLINSSFALPFCLPQDFPNLWKKITASLRHGGRFCGQLFGDRDSWATVYPNMTHYSRAQVEPLLQPFDVKHFEEEEHPDQTPLGEPRYWHIFHIVACKK</sequence>
<evidence type="ECO:0000256" key="1">
    <source>
        <dbReference type="ARBA" id="ARBA00022679"/>
    </source>
</evidence>
<dbReference type="Pfam" id="PF13649">
    <property type="entry name" value="Methyltransf_25"/>
    <property type="match status" value="1"/>
</dbReference>
<evidence type="ECO:0000313" key="4">
    <source>
        <dbReference type="Proteomes" id="UP001333818"/>
    </source>
</evidence>
<accession>A0AAW9PTZ5</accession>
<dbReference type="InterPro" id="IPR041698">
    <property type="entry name" value="Methyltransf_25"/>
</dbReference>
<dbReference type="RefSeq" id="WP_330484715.1">
    <property type="nucleotide sequence ID" value="NZ_JAZBJZ010000070.1"/>
</dbReference>
<keyword evidence="4" id="KW-1185">Reference proteome</keyword>
<dbReference type="AlphaFoldDB" id="A0AAW9PTZ5"/>
<organism evidence="3 4">
    <name type="scientific">Tumidithrix elongata BACA0141</name>
    <dbReference type="NCBI Taxonomy" id="2716417"/>
    <lineage>
        <taxon>Bacteria</taxon>
        <taxon>Bacillati</taxon>
        <taxon>Cyanobacteriota</taxon>
        <taxon>Cyanophyceae</taxon>
        <taxon>Pseudanabaenales</taxon>
        <taxon>Pseudanabaenaceae</taxon>
        <taxon>Tumidithrix</taxon>
        <taxon>Tumidithrix elongata</taxon>
    </lineage>
</organism>
<reference evidence="3" key="1">
    <citation type="submission" date="2024-01" db="EMBL/GenBank/DDBJ databases">
        <title>Bank of Algae and Cyanobacteria of the Azores (BACA) strain genomes.</title>
        <authorList>
            <person name="Luz R."/>
            <person name="Cordeiro R."/>
            <person name="Fonseca A."/>
            <person name="Goncalves V."/>
        </authorList>
    </citation>
    <scope>NUCLEOTIDE SEQUENCE</scope>
    <source>
        <strain evidence="3">BACA0141</strain>
    </source>
</reference>
<name>A0AAW9PTZ5_9CYAN</name>